<accession>A0A919SNA7</accession>
<organism evidence="2 3">
    <name type="scientific">Actinoplanes auranticolor</name>
    <dbReference type="NCBI Taxonomy" id="47988"/>
    <lineage>
        <taxon>Bacteria</taxon>
        <taxon>Bacillati</taxon>
        <taxon>Actinomycetota</taxon>
        <taxon>Actinomycetes</taxon>
        <taxon>Micromonosporales</taxon>
        <taxon>Micromonosporaceae</taxon>
        <taxon>Actinoplanes</taxon>
    </lineage>
</organism>
<protein>
    <submittedName>
        <fullName evidence="2">Uncharacterized protein</fullName>
    </submittedName>
</protein>
<feature type="region of interest" description="Disordered" evidence="1">
    <location>
        <begin position="75"/>
        <end position="106"/>
    </location>
</feature>
<evidence type="ECO:0000313" key="3">
    <source>
        <dbReference type="Proteomes" id="UP000681340"/>
    </source>
</evidence>
<dbReference type="EMBL" id="BOQL01000049">
    <property type="protein sequence ID" value="GIM74078.1"/>
    <property type="molecule type" value="Genomic_DNA"/>
</dbReference>
<feature type="compositionally biased region" description="Polar residues" evidence="1">
    <location>
        <begin position="95"/>
        <end position="106"/>
    </location>
</feature>
<dbReference type="AlphaFoldDB" id="A0A919SNA7"/>
<dbReference type="Proteomes" id="UP000681340">
    <property type="component" value="Unassembled WGS sequence"/>
</dbReference>
<reference evidence="2" key="1">
    <citation type="submission" date="2021-03" db="EMBL/GenBank/DDBJ databases">
        <title>Whole genome shotgun sequence of Actinoplanes auranticolor NBRC 12245.</title>
        <authorList>
            <person name="Komaki H."/>
            <person name="Tamura T."/>
        </authorList>
    </citation>
    <scope>NUCLEOTIDE SEQUENCE</scope>
    <source>
        <strain evidence="2">NBRC 12245</strain>
    </source>
</reference>
<gene>
    <name evidence="2" type="ORF">Aau02nite_59160</name>
</gene>
<keyword evidence="3" id="KW-1185">Reference proteome</keyword>
<name>A0A919SNA7_9ACTN</name>
<evidence type="ECO:0000256" key="1">
    <source>
        <dbReference type="SAM" id="MobiDB-lite"/>
    </source>
</evidence>
<comment type="caution">
    <text evidence="2">The sequence shown here is derived from an EMBL/GenBank/DDBJ whole genome shotgun (WGS) entry which is preliminary data.</text>
</comment>
<evidence type="ECO:0000313" key="2">
    <source>
        <dbReference type="EMBL" id="GIM74078.1"/>
    </source>
</evidence>
<sequence length="106" mass="10943">MRGVPQGGPSQSQPIYVLPWADRPPVAPLHGRNTSDPALVAAIAGATAVTKLDTPRLSGQITYCNLHEKLSSIGGQTITQPVRPAQRSEVHTAADTPQSSPAGVAG</sequence>
<proteinExistence type="predicted"/>